<feature type="region of interest" description="Disordered" evidence="1">
    <location>
        <begin position="22"/>
        <end position="71"/>
    </location>
</feature>
<name>Q4TDI1_TETNG</name>
<dbReference type="KEGG" id="tng:GSTEN00002784G001"/>
<evidence type="ECO:0000313" key="2">
    <source>
        <dbReference type="EMBL" id="CAF89051.1"/>
    </source>
</evidence>
<feature type="non-terminal residue" evidence="2">
    <location>
        <position position="1"/>
    </location>
</feature>
<sequence length="140" mass="16536">WSTPRRTAASVRGWSFTRWRPNPPSTSSSLTMTFTSTSMTWSRPPKARGSRSTRRDGVRRPRLHRRRSTETADPRIWFQRRALKQERGVWGCWDWSPVQRPPPPFSTHFSFRLRLLNSSSLRFEHKKATKSMGTFEETEK</sequence>
<reference evidence="2" key="1">
    <citation type="journal article" date="2004" name="Nature">
        <title>Genome duplication in the teleost fish Tetraodon nigroviridis reveals the early vertebrate proto-karyotype.</title>
        <authorList>
            <person name="Jaillon O."/>
            <person name="Aury J.-M."/>
            <person name="Brunet F."/>
            <person name="Petit J.-L."/>
            <person name="Stange-Thomann N."/>
            <person name="Mauceli E."/>
            <person name="Bouneau L."/>
            <person name="Fischer C."/>
            <person name="Ozouf-Costaz C."/>
            <person name="Bernot A."/>
            <person name="Nicaud S."/>
            <person name="Jaffe D."/>
            <person name="Fisher S."/>
            <person name="Lutfalla G."/>
            <person name="Dossat C."/>
            <person name="Segurens B."/>
            <person name="Dasilva C."/>
            <person name="Salanoubat M."/>
            <person name="Levy M."/>
            <person name="Boudet N."/>
            <person name="Castellano S."/>
            <person name="Anthouard V."/>
            <person name="Jubin C."/>
            <person name="Castelli V."/>
            <person name="Katinka M."/>
            <person name="Vacherie B."/>
            <person name="Biemont C."/>
            <person name="Skalli Z."/>
            <person name="Cattolico L."/>
            <person name="Poulain J."/>
            <person name="De Berardinis V."/>
            <person name="Cruaud C."/>
            <person name="Duprat S."/>
            <person name="Brottier P."/>
            <person name="Coutanceau J.-P."/>
            <person name="Gouzy J."/>
            <person name="Parra G."/>
            <person name="Lardier G."/>
            <person name="Chapple C."/>
            <person name="McKernan K.J."/>
            <person name="McEwan P."/>
            <person name="Bosak S."/>
            <person name="Kellis M."/>
            <person name="Volff J.-N."/>
            <person name="Guigo R."/>
            <person name="Zody M.C."/>
            <person name="Mesirov J."/>
            <person name="Lindblad-Toh K."/>
            <person name="Birren B."/>
            <person name="Nusbaum C."/>
            <person name="Kahn D."/>
            <person name="Robinson-Rechavi M."/>
            <person name="Laudet V."/>
            <person name="Schachter V."/>
            <person name="Quetier F."/>
            <person name="Saurin W."/>
            <person name="Scarpelli C."/>
            <person name="Wincker P."/>
            <person name="Lander E.S."/>
            <person name="Weissenbach J."/>
            <person name="Roest Crollius H."/>
        </authorList>
    </citation>
    <scope>NUCLEOTIDE SEQUENCE [LARGE SCALE GENOMIC DNA]</scope>
</reference>
<accession>Q4TDI1</accession>
<protein>
    <submittedName>
        <fullName evidence="2">(spotted green pufferfish) hypothetical protein</fullName>
    </submittedName>
</protein>
<organism evidence="2">
    <name type="scientific">Tetraodon nigroviridis</name>
    <name type="common">Spotted green pufferfish</name>
    <name type="synonym">Chelonodon nigroviridis</name>
    <dbReference type="NCBI Taxonomy" id="99883"/>
    <lineage>
        <taxon>Eukaryota</taxon>
        <taxon>Metazoa</taxon>
        <taxon>Chordata</taxon>
        <taxon>Craniata</taxon>
        <taxon>Vertebrata</taxon>
        <taxon>Euteleostomi</taxon>
        <taxon>Actinopterygii</taxon>
        <taxon>Neopterygii</taxon>
        <taxon>Teleostei</taxon>
        <taxon>Neoteleostei</taxon>
        <taxon>Acanthomorphata</taxon>
        <taxon>Eupercaria</taxon>
        <taxon>Tetraodontiformes</taxon>
        <taxon>Tetradontoidea</taxon>
        <taxon>Tetraodontidae</taxon>
        <taxon>Tetraodon</taxon>
    </lineage>
</organism>
<feature type="compositionally biased region" description="Low complexity" evidence="1">
    <location>
        <begin position="25"/>
        <end position="40"/>
    </location>
</feature>
<proteinExistence type="predicted"/>
<evidence type="ECO:0000256" key="1">
    <source>
        <dbReference type="SAM" id="MobiDB-lite"/>
    </source>
</evidence>
<comment type="caution">
    <text evidence="2">The sequence shown here is derived from an EMBL/GenBank/DDBJ whole genome shotgun (WGS) entry which is preliminary data.</text>
</comment>
<dbReference type="AlphaFoldDB" id="Q4TDI1"/>
<gene>
    <name evidence="2" type="ORF">GSTENG00002784001</name>
</gene>
<dbReference type="EMBL" id="CAAE01006239">
    <property type="protein sequence ID" value="CAF89051.1"/>
    <property type="molecule type" value="Genomic_DNA"/>
</dbReference>
<reference evidence="2" key="2">
    <citation type="submission" date="2004-02" db="EMBL/GenBank/DDBJ databases">
        <authorList>
            <consortium name="Genoscope"/>
            <consortium name="Whitehead Institute Centre for Genome Research"/>
        </authorList>
    </citation>
    <scope>NUCLEOTIDE SEQUENCE</scope>
</reference>